<dbReference type="Pfam" id="PF06199">
    <property type="entry name" value="Phage_tail_2"/>
    <property type="match status" value="1"/>
</dbReference>
<comment type="caution">
    <text evidence="1">The sequence shown here is derived from an EMBL/GenBank/DDBJ whole genome shotgun (WGS) entry which is preliminary data.</text>
</comment>
<dbReference type="InterPro" id="IPR011855">
    <property type="entry name" value="Phgtail_TP901_1"/>
</dbReference>
<dbReference type="Proteomes" id="UP001178277">
    <property type="component" value="Unassembled WGS sequence"/>
</dbReference>
<name>A0AA90NT62_9BACI</name>
<dbReference type="Gene3D" id="4.10.410.40">
    <property type="match status" value="1"/>
</dbReference>
<accession>A0AA90NT62</accession>
<gene>
    <name evidence="1" type="ORF">Q8G35_12500</name>
</gene>
<evidence type="ECO:0000313" key="2">
    <source>
        <dbReference type="Proteomes" id="UP001178277"/>
    </source>
</evidence>
<dbReference type="AlphaFoldDB" id="A0AA90NT62"/>
<dbReference type="EMBL" id="JAUUTP010000011">
    <property type="protein sequence ID" value="MDP1419231.1"/>
    <property type="molecule type" value="Genomic_DNA"/>
</dbReference>
<proteinExistence type="predicted"/>
<reference evidence="1" key="1">
    <citation type="submission" date="2023-07" db="EMBL/GenBank/DDBJ databases">
        <title>Murine gut Bacillus species.</title>
        <authorList>
            <person name="Gutman E."/>
            <person name="Hashuel R."/>
            <person name="Litvak Y."/>
        </authorList>
    </citation>
    <scope>NUCLEOTIDE SEQUENCE</scope>
    <source>
        <strain evidence="1">RU283</strain>
    </source>
</reference>
<sequence length="136" mass="14629">MAETKNVRILLFINTGTEQLPVYSPVGGQRNATLAEEVGEIDLTTEDSNGASEFGHGLYSATIECDGLYIPTSAGYQGLKGAFRDREMIKVQIKEDDAATEEATCLITNMETSAPYDGETTYTASLRVSGAIRPVV</sequence>
<protein>
    <submittedName>
        <fullName evidence="1">Phage tail tube protein</fullName>
    </submittedName>
</protein>
<organism evidence="1 2">
    <name type="scientific">Peribacillus simplex</name>
    <dbReference type="NCBI Taxonomy" id="1478"/>
    <lineage>
        <taxon>Bacteria</taxon>
        <taxon>Bacillati</taxon>
        <taxon>Bacillota</taxon>
        <taxon>Bacilli</taxon>
        <taxon>Bacillales</taxon>
        <taxon>Bacillaceae</taxon>
        <taxon>Peribacillus</taxon>
    </lineage>
</organism>
<dbReference type="RefSeq" id="WP_305160515.1">
    <property type="nucleotide sequence ID" value="NZ_JAUUTP010000011.1"/>
</dbReference>
<evidence type="ECO:0000313" key="1">
    <source>
        <dbReference type="EMBL" id="MDP1419231.1"/>
    </source>
</evidence>